<feature type="domain" description="Enolase C-terminal TIM barrel" evidence="9">
    <location>
        <begin position="62"/>
        <end position="104"/>
    </location>
</feature>
<evidence type="ECO:0000256" key="3">
    <source>
        <dbReference type="ARBA" id="ARBA00012058"/>
    </source>
</evidence>
<dbReference type="AlphaFoldDB" id="A0A4U8Z7B5"/>
<dbReference type="GO" id="GO:0006096">
    <property type="term" value="P:glycolytic process"/>
    <property type="evidence" value="ECO:0007669"/>
    <property type="project" value="UniProtKB-UniPathway"/>
</dbReference>
<dbReference type="KEGG" id="mtun:MTUNDRAET4_0346.1"/>
<keyword evidence="10" id="KW-0614">Plasmid</keyword>
<evidence type="ECO:0000259" key="9">
    <source>
        <dbReference type="Pfam" id="PF00113"/>
    </source>
</evidence>
<protein>
    <recommendedName>
        <fullName evidence="4">Enolase</fullName>
        <ecNumber evidence="3">4.2.1.11</ecNumber>
    </recommendedName>
</protein>
<evidence type="ECO:0000256" key="6">
    <source>
        <dbReference type="ARBA" id="ARBA00023152"/>
    </source>
</evidence>
<evidence type="ECO:0000256" key="1">
    <source>
        <dbReference type="ARBA" id="ARBA00005031"/>
    </source>
</evidence>
<reference evidence="10 11" key="1">
    <citation type="submission" date="2019-03" db="EMBL/GenBank/DDBJ databases">
        <authorList>
            <person name="Kox A.R. M."/>
        </authorList>
    </citation>
    <scope>NUCLEOTIDE SEQUENCE [LARGE SCALE GENOMIC DNA]</scope>
    <source>
        <strain evidence="10">MTUNDRAET4 annotated genome</strain>
        <plasmid evidence="11">2</plasmid>
    </source>
</reference>
<evidence type="ECO:0000313" key="10">
    <source>
        <dbReference type="EMBL" id="VFU16732.1"/>
    </source>
</evidence>
<evidence type="ECO:0000256" key="8">
    <source>
        <dbReference type="SAM" id="MobiDB-lite"/>
    </source>
</evidence>
<keyword evidence="6" id="KW-0324">Glycolysis</keyword>
<comment type="similarity">
    <text evidence="2">Belongs to the enolase family.</text>
</comment>
<evidence type="ECO:0000256" key="4">
    <source>
        <dbReference type="ARBA" id="ARBA00017068"/>
    </source>
</evidence>
<gene>
    <name evidence="10" type="ORF">MTUNDRAET4_0346</name>
</gene>
<dbReference type="EC" id="4.2.1.11" evidence="3"/>
<sequence>MPLRYWRDQRQAPLDGWGVWRYLAGVIDPFARDGVGWAVGARPRQSSGKASRSRRRPRATATIGAVSETTQAIGLCREAGERYVISHRFGETKDAFMADFAVAMGPPNQDRLRLPQRAHRQVQPAVADPKGNGSRRRVQIAAPLDHWARPRKRSLTPLRKPRAGAPTVRTVERTSGLNGLSRAYHHRSSAISI</sequence>
<dbReference type="SUPFAM" id="SSF51604">
    <property type="entry name" value="Enolase C-terminal domain-like"/>
    <property type="match status" value="1"/>
</dbReference>
<dbReference type="InterPro" id="IPR020810">
    <property type="entry name" value="Enolase_C"/>
</dbReference>
<dbReference type="GO" id="GO:0004634">
    <property type="term" value="F:phosphopyruvate hydratase activity"/>
    <property type="evidence" value="ECO:0007669"/>
    <property type="project" value="UniProtKB-EC"/>
</dbReference>
<organism evidence="10 11">
    <name type="scientific">Methylocella tundrae</name>
    <dbReference type="NCBI Taxonomy" id="227605"/>
    <lineage>
        <taxon>Bacteria</taxon>
        <taxon>Pseudomonadati</taxon>
        <taxon>Pseudomonadota</taxon>
        <taxon>Alphaproteobacteria</taxon>
        <taxon>Hyphomicrobiales</taxon>
        <taxon>Beijerinckiaceae</taxon>
        <taxon>Methylocella</taxon>
    </lineage>
</organism>
<proteinExistence type="inferred from homology"/>
<geneLocation type="plasmid" evidence="10 11">
    <name>2</name>
</geneLocation>
<keyword evidence="5" id="KW-0964">Secreted</keyword>
<dbReference type="UniPathway" id="UPA00109">
    <property type="reaction ID" value="UER00187"/>
</dbReference>
<evidence type="ECO:0000313" key="11">
    <source>
        <dbReference type="Proteomes" id="UP000294360"/>
    </source>
</evidence>
<accession>A0A4U8Z7B5</accession>
<dbReference type="EMBL" id="LR536451">
    <property type="protein sequence ID" value="VFU16732.1"/>
    <property type="molecule type" value="Genomic_DNA"/>
</dbReference>
<evidence type="ECO:0000256" key="2">
    <source>
        <dbReference type="ARBA" id="ARBA00009604"/>
    </source>
</evidence>
<dbReference type="Gene3D" id="3.20.20.120">
    <property type="entry name" value="Enolase-like C-terminal domain"/>
    <property type="match status" value="1"/>
</dbReference>
<dbReference type="Proteomes" id="UP000294360">
    <property type="component" value="Plasmid 2"/>
</dbReference>
<keyword evidence="7" id="KW-0456">Lyase</keyword>
<feature type="region of interest" description="Disordered" evidence="8">
    <location>
        <begin position="40"/>
        <end position="60"/>
    </location>
</feature>
<name>A0A4U8Z7B5_METTU</name>
<evidence type="ECO:0000256" key="7">
    <source>
        <dbReference type="ARBA" id="ARBA00023239"/>
    </source>
</evidence>
<dbReference type="InterPro" id="IPR036849">
    <property type="entry name" value="Enolase-like_C_sf"/>
</dbReference>
<comment type="pathway">
    <text evidence="1">Carbohydrate degradation; glycolysis; pyruvate from D-glyceraldehyde 3-phosphate: step 4/5.</text>
</comment>
<evidence type="ECO:0000256" key="5">
    <source>
        <dbReference type="ARBA" id="ARBA00022525"/>
    </source>
</evidence>
<dbReference type="Pfam" id="PF00113">
    <property type="entry name" value="Enolase_C"/>
    <property type="match status" value="1"/>
</dbReference>